<comment type="caution">
    <text evidence="2">The sequence shown here is derived from an EMBL/GenBank/DDBJ whole genome shotgun (WGS) entry which is preliminary data.</text>
</comment>
<keyword evidence="3" id="KW-1185">Reference proteome</keyword>
<evidence type="ECO:0000256" key="1">
    <source>
        <dbReference type="SAM" id="Phobius"/>
    </source>
</evidence>
<accession>A0A150XS12</accession>
<feature type="transmembrane region" description="Helical" evidence="1">
    <location>
        <begin position="29"/>
        <end position="49"/>
    </location>
</feature>
<dbReference type="RefSeq" id="WP_062588566.1">
    <property type="nucleotide sequence ID" value="NZ_LQZQ01000002.1"/>
</dbReference>
<protein>
    <submittedName>
        <fullName evidence="2">Uncharacterized protein</fullName>
    </submittedName>
</protein>
<organism evidence="2 3">
    <name type="scientific">Roseivirga ehrenbergii (strain DSM 102268 / JCM 13514 / KCTC 12282 / NCIMB 14502 / KMM 6017)</name>
    <dbReference type="NCBI Taxonomy" id="279360"/>
    <lineage>
        <taxon>Bacteria</taxon>
        <taxon>Pseudomonadati</taxon>
        <taxon>Bacteroidota</taxon>
        <taxon>Cytophagia</taxon>
        <taxon>Cytophagales</taxon>
        <taxon>Roseivirgaceae</taxon>
        <taxon>Roseivirga</taxon>
    </lineage>
</organism>
<feature type="transmembrane region" description="Helical" evidence="1">
    <location>
        <begin position="5"/>
        <end position="23"/>
    </location>
</feature>
<proteinExistence type="predicted"/>
<dbReference type="AlphaFoldDB" id="A0A150XS12"/>
<keyword evidence="1" id="KW-0472">Membrane</keyword>
<sequence length="60" mass="6766">MKKNYYWIVGLILTTIAIISNLVNTDNNSSKIFSYVLLASAIIIIALGLKNRSKQRHSNE</sequence>
<dbReference type="Proteomes" id="UP000075583">
    <property type="component" value="Unassembled WGS sequence"/>
</dbReference>
<reference evidence="2" key="1">
    <citation type="submission" date="2016-01" db="EMBL/GenBank/DDBJ databases">
        <title>Genome sequencing of Roseivirga ehrenbergii KMM 6017.</title>
        <authorList>
            <person name="Selvaratnam C."/>
            <person name="Thevarajoo S."/>
            <person name="Goh K.M."/>
            <person name="Ee R."/>
            <person name="Chan K.-G."/>
            <person name="Chong C.S."/>
        </authorList>
    </citation>
    <scope>NUCLEOTIDE SEQUENCE [LARGE SCALE GENOMIC DNA]</scope>
    <source>
        <strain evidence="2">KMM 6017</strain>
    </source>
</reference>
<gene>
    <name evidence="2" type="ORF">MB14_13210</name>
</gene>
<keyword evidence="1" id="KW-1133">Transmembrane helix</keyword>
<evidence type="ECO:0000313" key="2">
    <source>
        <dbReference type="EMBL" id="KYG81539.1"/>
    </source>
</evidence>
<keyword evidence="1" id="KW-0812">Transmembrane</keyword>
<evidence type="ECO:0000313" key="3">
    <source>
        <dbReference type="Proteomes" id="UP000075583"/>
    </source>
</evidence>
<dbReference type="EMBL" id="LQZQ01000002">
    <property type="protein sequence ID" value="KYG81539.1"/>
    <property type="molecule type" value="Genomic_DNA"/>
</dbReference>
<dbReference type="STRING" id="279360.MB14_13210"/>
<name>A0A150XS12_ROSEK</name>